<feature type="non-terminal residue" evidence="1">
    <location>
        <position position="1"/>
    </location>
</feature>
<dbReference type="EMBL" id="MU825457">
    <property type="protein sequence ID" value="KAJ7388634.1"/>
    <property type="molecule type" value="Genomic_DNA"/>
</dbReference>
<reference evidence="1" key="1">
    <citation type="submission" date="2023-01" db="EMBL/GenBank/DDBJ databases">
        <title>Genome assembly of the deep-sea coral Lophelia pertusa.</title>
        <authorList>
            <person name="Herrera S."/>
            <person name="Cordes E."/>
        </authorList>
    </citation>
    <scope>NUCLEOTIDE SEQUENCE</scope>
    <source>
        <strain evidence="1">USNM1676648</strain>
        <tissue evidence="1">Polyp</tissue>
    </source>
</reference>
<gene>
    <name evidence="1" type="ORF">OS493_036487</name>
</gene>
<proteinExistence type="predicted"/>
<evidence type="ECO:0000313" key="2">
    <source>
        <dbReference type="Proteomes" id="UP001163046"/>
    </source>
</evidence>
<comment type="caution">
    <text evidence="1">The sequence shown here is derived from an EMBL/GenBank/DDBJ whole genome shotgun (WGS) entry which is preliminary data.</text>
</comment>
<sequence>KKNLGKSTGSAVCVVDPAVTDCKSIGLAAFLLYTLDHIMLCRALGINRPTVYWRACNSVCSGDPRVNSWNWYFEPVNHGLESKVENVLCLLRADGLNKTAQLDVGSEIIDNSFKDRTDVEGYEDSKIITTQERMRINKLLRQYVKPNSRIREKLRMFYHRYLAGFTVLGVHVSRYRSLDGNK</sequence>
<dbReference type="OrthoDB" id="5960164at2759"/>
<accession>A0A9X0D8C1</accession>
<dbReference type="AlphaFoldDB" id="A0A9X0D8C1"/>
<name>A0A9X0D8C1_9CNID</name>
<protein>
    <submittedName>
        <fullName evidence="1">Uncharacterized protein</fullName>
    </submittedName>
</protein>
<organism evidence="1 2">
    <name type="scientific">Desmophyllum pertusum</name>
    <dbReference type="NCBI Taxonomy" id="174260"/>
    <lineage>
        <taxon>Eukaryota</taxon>
        <taxon>Metazoa</taxon>
        <taxon>Cnidaria</taxon>
        <taxon>Anthozoa</taxon>
        <taxon>Hexacorallia</taxon>
        <taxon>Scleractinia</taxon>
        <taxon>Caryophylliina</taxon>
        <taxon>Caryophylliidae</taxon>
        <taxon>Desmophyllum</taxon>
    </lineage>
</organism>
<evidence type="ECO:0000313" key="1">
    <source>
        <dbReference type="EMBL" id="KAJ7388634.1"/>
    </source>
</evidence>
<dbReference type="Proteomes" id="UP001163046">
    <property type="component" value="Unassembled WGS sequence"/>
</dbReference>
<keyword evidence="2" id="KW-1185">Reference proteome</keyword>